<dbReference type="GO" id="GO:0047444">
    <property type="term" value="F:N-acylneuraminate-9-phosphate synthase activity"/>
    <property type="evidence" value="ECO:0007669"/>
    <property type="project" value="TreeGrafter"/>
</dbReference>
<accession>A0A1H3HQW2</accession>
<dbReference type="Gene3D" id="3.90.1210.10">
    <property type="entry name" value="Antifreeze-like/N-acetylneuraminic acid synthase C-terminal domain"/>
    <property type="match status" value="1"/>
</dbReference>
<dbReference type="SUPFAM" id="SSF51269">
    <property type="entry name" value="AFP III-like domain"/>
    <property type="match status" value="1"/>
</dbReference>
<evidence type="ECO:0000259" key="1">
    <source>
        <dbReference type="PROSITE" id="PS50844"/>
    </source>
</evidence>
<dbReference type="NCBIfam" id="TIGR03569">
    <property type="entry name" value="NeuB_NnaB"/>
    <property type="match status" value="1"/>
</dbReference>
<dbReference type="AlphaFoldDB" id="A0A1H3HQW2"/>
<dbReference type="InterPro" id="IPR006190">
    <property type="entry name" value="SAF_AFP_Neu5Ac"/>
</dbReference>
<sequence length="346" mass="37873">MFSAKNGVYIIAEIGVNHNGSVAAAKKLVDIAADAGADAVKFQSGHPKNTKIKAMPFADYQQSRVKADSSYEMSMGLMLSYEDHVQLKNYCTAKKIEFLSSPFDLPSVDWLEKLGVKMIKIPSGELTNTPLLLKIADQNKPLILSTGMADIGEIAGAVQRLRKVNDKPLAILHCVSLYPTPYEKLNLAFIRTLKAVFPEHIIGFSDHSLGIPAAVAAVALGAKVIEKHLTLDKQLEGPDHQASLAPDEFRELVRSIRFTELALGSPQKMLSQEELAMRQLSRRSIVTARPINEGEVFTVTNLAVKRPGTGIPPGCLEIILGRKAVQTLSADCILRWEHVGEQKNSR</sequence>
<organism evidence="2 3">
    <name type="scientific">Evansella caseinilytica</name>
    <dbReference type="NCBI Taxonomy" id="1503961"/>
    <lineage>
        <taxon>Bacteria</taxon>
        <taxon>Bacillati</taxon>
        <taxon>Bacillota</taxon>
        <taxon>Bacilli</taxon>
        <taxon>Bacillales</taxon>
        <taxon>Bacillaceae</taxon>
        <taxon>Evansella</taxon>
    </lineage>
</organism>
<dbReference type="PANTHER" id="PTHR42966">
    <property type="entry name" value="N-ACETYLNEURAMINATE SYNTHASE"/>
    <property type="match status" value="1"/>
</dbReference>
<dbReference type="OrthoDB" id="9814210at2"/>
<dbReference type="Pfam" id="PF03102">
    <property type="entry name" value="NeuB"/>
    <property type="match status" value="1"/>
</dbReference>
<dbReference type="SMART" id="SM00858">
    <property type="entry name" value="SAF"/>
    <property type="match status" value="1"/>
</dbReference>
<evidence type="ECO:0000313" key="3">
    <source>
        <dbReference type="Proteomes" id="UP000198935"/>
    </source>
</evidence>
<dbReference type="InterPro" id="IPR013132">
    <property type="entry name" value="PseI/NeuA/B-like_N"/>
</dbReference>
<dbReference type="InterPro" id="IPR013785">
    <property type="entry name" value="Aldolase_TIM"/>
</dbReference>
<dbReference type="CDD" id="cd11615">
    <property type="entry name" value="SAF_NeuB_like"/>
    <property type="match status" value="1"/>
</dbReference>
<dbReference type="SUPFAM" id="SSF51569">
    <property type="entry name" value="Aldolase"/>
    <property type="match status" value="1"/>
</dbReference>
<dbReference type="Gene3D" id="3.20.20.70">
    <property type="entry name" value="Aldolase class I"/>
    <property type="match status" value="1"/>
</dbReference>
<protein>
    <submittedName>
        <fullName evidence="2">N-acetylneuraminate synthase/N,N'-diacetyllegionaminate synthase</fullName>
    </submittedName>
</protein>
<dbReference type="STRING" id="1503961.SAMN05421736_101587"/>
<keyword evidence="3" id="KW-1185">Reference proteome</keyword>
<name>A0A1H3HQW2_9BACI</name>
<dbReference type="EMBL" id="FNPI01000001">
    <property type="protein sequence ID" value="SDY17916.1"/>
    <property type="molecule type" value="Genomic_DNA"/>
</dbReference>
<dbReference type="InterPro" id="IPR057736">
    <property type="entry name" value="SAF_PseI/NeuA/NeuB"/>
</dbReference>
<evidence type="ECO:0000313" key="2">
    <source>
        <dbReference type="EMBL" id="SDY17916.1"/>
    </source>
</evidence>
<gene>
    <name evidence="2" type="ORF">SAMN05421736_101587</name>
</gene>
<dbReference type="InterPro" id="IPR013974">
    <property type="entry name" value="SAF"/>
</dbReference>
<dbReference type="PANTHER" id="PTHR42966:SF1">
    <property type="entry name" value="SIALIC ACID SYNTHASE"/>
    <property type="match status" value="1"/>
</dbReference>
<dbReference type="InterPro" id="IPR036732">
    <property type="entry name" value="AFP_Neu5c_C_sf"/>
</dbReference>
<dbReference type="InterPro" id="IPR051690">
    <property type="entry name" value="PseI-like"/>
</dbReference>
<dbReference type="InterPro" id="IPR020007">
    <property type="entry name" value="NeuB/NeuA"/>
</dbReference>
<reference evidence="3" key="1">
    <citation type="submission" date="2016-10" db="EMBL/GenBank/DDBJ databases">
        <authorList>
            <person name="Varghese N."/>
            <person name="Submissions S."/>
        </authorList>
    </citation>
    <scope>NUCLEOTIDE SEQUENCE [LARGE SCALE GENOMIC DNA]</scope>
    <source>
        <strain evidence="3">SP</strain>
    </source>
</reference>
<dbReference type="Proteomes" id="UP000198935">
    <property type="component" value="Unassembled WGS sequence"/>
</dbReference>
<dbReference type="Pfam" id="PF08666">
    <property type="entry name" value="SAF"/>
    <property type="match status" value="1"/>
</dbReference>
<dbReference type="GO" id="GO:0016051">
    <property type="term" value="P:carbohydrate biosynthetic process"/>
    <property type="evidence" value="ECO:0007669"/>
    <property type="project" value="InterPro"/>
</dbReference>
<feature type="domain" description="AFP-like" evidence="1">
    <location>
        <begin position="284"/>
        <end position="342"/>
    </location>
</feature>
<proteinExistence type="predicted"/>
<dbReference type="PROSITE" id="PS50844">
    <property type="entry name" value="AFP_LIKE"/>
    <property type="match status" value="1"/>
</dbReference>